<keyword evidence="1" id="KW-0472">Membrane</keyword>
<dbReference type="Proteomes" id="UP000434172">
    <property type="component" value="Unassembled WGS sequence"/>
</dbReference>
<reference evidence="2 3" key="1">
    <citation type="submission" date="2019-12" db="EMBL/GenBank/DDBJ databases">
        <title>A genome sequence resource for the geographically widespread anthracnose pathogen Colletotrichum asianum.</title>
        <authorList>
            <person name="Meng Y."/>
        </authorList>
    </citation>
    <scope>NUCLEOTIDE SEQUENCE [LARGE SCALE GENOMIC DNA]</scope>
    <source>
        <strain evidence="2 3">ICMP 18580</strain>
    </source>
</reference>
<accession>A0A8H3VZC0</accession>
<keyword evidence="3" id="KW-1185">Reference proteome</keyword>
<protein>
    <submittedName>
        <fullName evidence="2">Ubiquitin-like protein</fullName>
    </submittedName>
</protein>
<evidence type="ECO:0000256" key="1">
    <source>
        <dbReference type="SAM" id="Phobius"/>
    </source>
</evidence>
<keyword evidence="1" id="KW-1133">Transmembrane helix</keyword>
<dbReference type="EMBL" id="WOWK01000158">
    <property type="protein sequence ID" value="KAF0316467.1"/>
    <property type="molecule type" value="Genomic_DNA"/>
</dbReference>
<dbReference type="OrthoDB" id="4851386at2759"/>
<proteinExistence type="predicted"/>
<keyword evidence="1" id="KW-0812">Transmembrane</keyword>
<organism evidence="2 3">
    <name type="scientific">Colletotrichum asianum</name>
    <dbReference type="NCBI Taxonomy" id="702518"/>
    <lineage>
        <taxon>Eukaryota</taxon>
        <taxon>Fungi</taxon>
        <taxon>Dikarya</taxon>
        <taxon>Ascomycota</taxon>
        <taxon>Pezizomycotina</taxon>
        <taxon>Sordariomycetes</taxon>
        <taxon>Hypocreomycetidae</taxon>
        <taxon>Glomerellales</taxon>
        <taxon>Glomerellaceae</taxon>
        <taxon>Colletotrichum</taxon>
        <taxon>Colletotrichum gloeosporioides species complex</taxon>
    </lineage>
</organism>
<gene>
    <name evidence="2" type="ORF">GQ607_016316</name>
</gene>
<feature type="transmembrane region" description="Helical" evidence="1">
    <location>
        <begin position="6"/>
        <end position="26"/>
    </location>
</feature>
<dbReference type="AlphaFoldDB" id="A0A8H3VZC0"/>
<evidence type="ECO:0000313" key="3">
    <source>
        <dbReference type="Proteomes" id="UP000434172"/>
    </source>
</evidence>
<name>A0A8H3VZC0_9PEZI</name>
<sequence length="120" mass="13831">MEMTLEAIVAIVSLVVGLPSTIFILWKCFIHRRSASRCFLQRSITSFDRLPYQESFPHQSQYPTFRSWTLVGFEVDMASQTWHSLCHLPPITGSIPRYSFRNDGNGRYSLPVYNRIRGSG</sequence>
<comment type="caution">
    <text evidence="2">The sequence shown here is derived from an EMBL/GenBank/DDBJ whole genome shotgun (WGS) entry which is preliminary data.</text>
</comment>
<evidence type="ECO:0000313" key="2">
    <source>
        <dbReference type="EMBL" id="KAF0316467.1"/>
    </source>
</evidence>